<keyword evidence="4" id="KW-0808">Transferase</keyword>
<dbReference type="EMBL" id="CAJVCE010000004">
    <property type="protein sequence ID" value="CAG7632505.1"/>
    <property type="molecule type" value="Genomic_DNA"/>
</dbReference>
<feature type="domain" description="Bacterial sugar transferase" evidence="3">
    <location>
        <begin position="36"/>
        <end position="224"/>
    </location>
</feature>
<reference evidence="4 5" key="1">
    <citation type="submission" date="2021-06" db="EMBL/GenBank/DDBJ databases">
        <authorList>
            <person name="Criscuolo A."/>
        </authorList>
    </citation>
    <scope>NUCLEOTIDE SEQUENCE [LARGE SCALE GENOMIC DNA]</scope>
    <source>
        <strain evidence="5">CIP 111802</strain>
    </source>
</reference>
<evidence type="ECO:0000313" key="5">
    <source>
        <dbReference type="Proteomes" id="UP000730618"/>
    </source>
</evidence>
<evidence type="ECO:0000313" key="4">
    <source>
        <dbReference type="EMBL" id="CAG7632505.1"/>
    </source>
</evidence>
<name>A0ABM8VEV4_9BACL</name>
<accession>A0ABM8VEV4</accession>
<dbReference type="Proteomes" id="UP000730618">
    <property type="component" value="Unassembled WGS sequence"/>
</dbReference>
<dbReference type="Pfam" id="PF02397">
    <property type="entry name" value="Bac_transf"/>
    <property type="match status" value="1"/>
</dbReference>
<dbReference type="PANTHER" id="PTHR30576:SF0">
    <property type="entry name" value="UNDECAPRENYL-PHOSPHATE N-ACETYLGALACTOSAMINYL 1-PHOSPHATE TRANSFERASE-RELATED"/>
    <property type="match status" value="1"/>
</dbReference>
<keyword evidence="2" id="KW-1133">Transmembrane helix</keyword>
<proteinExistence type="inferred from homology"/>
<dbReference type="GO" id="GO:0016740">
    <property type="term" value="F:transferase activity"/>
    <property type="evidence" value="ECO:0007669"/>
    <property type="project" value="UniProtKB-KW"/>
</dbReference>
<sequence length="230" mass="26791">MSNYSDKGEVLSSRTYYQDGSLRQLAAKQRNYVLMKRILDVAASCVGLLLCTFLFFAIAVLIKLEDPKGTVFFRQIRVGKDGKHFYMYKFRSMVWNAEELLNKLMDKNEIQGAMFKMKDDPRITKIGKILRVTSLDELPQLWNVLKGDMSLVGPRPPLPREVEQYSAYDRQRLTVIPGCTGLWQVSGRNGLSFEQMVELDLYYIQNRTIWFDIKLIFKTVWVMLFPNNAY</sequence>
<organism evidence="4 5">
    <name type="scientific">Paenibacillus allorhizosphaerae</name>
    <dbReference type="NCBI Taxonomy" id="2849866"/>
    <lineage>
        <taxon>Bacteria</taxon>
        <taxon>Bacillati</taxon>
        <taxon>Bacillota</taxon>
        <taxon>Bacilli</taxon>
        <taxon>Bacillales</taxon>
        <taxon>Paenibacillaceae</taxon>
        <taxon>Paenibacillus</taxon>
    </lineage>
</organism>
<dbReference type="RefSeq" id="WP_218098185.1">
    <property type="nucleotide sequence ID" value="NZ_CAJVCE010000004.1"/>
</dbReference>
<keyword evidence="2" id="KW-0812">Transmembrane</keyword>
<keyword evidence="5" id="KW-1185">Reference proteome</keyword>
<dbReference type="EC" id="2.-.-.-" evidence="4"/>
<comment type="similarity">
    <text evidence="1">Belongs to the bacterial sugar transferase family.</text>
</comment>
<evidence type="ECO:0000259" key="3">
    <source>
        <dbReference type="Pfam" id="PF02397"/>
    </source>
</evidence>
<comment type="caution">
    <text evidence="4">The sequence shown here is derived from an EMBL/GenBank/DDBJ whole genome shotgun (WGS) entry which is preliminary data.</text>
</comment>
<evidence type="ECO:0000256" key="1">
    <source>
        <dbReference type="ARBA" id="ARBA00006464"/>
    </source>
</evidence>
<dbReference type="InterPro" id="IPR003362">
    <property type="entry name" value="Bact_transf"/>
</dbReference>
<evidence type="ECO:0000256" key="2">
    <source>
        <dbReference type="SAM" id="Phobius"/>
    </source>
</evidence>
<dbReference type="PANTHER" id="PTHR30576">
    <property type="entry name" value="COLANIC BIOSYNTHESIS UDP-GLUCOSE LIPID CARRIER TRANSFERASE"/>
    <property type="match status" value="1"/>
</dbReference>
<feature type="transmembrane region" description="Helical" evidence="2">
    <location>
        <begin position="38"/>
        <end position="62"/>
    </location>
</feature>
<keyword evidence="2" id="KW-0472">Membrane</keyword>
<protein>
    <submittedName>
        <fullName evidence="4">Sugar transferase EpsL</fullName>
        <ecNumber evidence="4">2.-.-.-</ecNumber>
    </submittedName>
</protein>
<gene>
    <name evidence="4" type="primary">epsL</name>
    <name evidence="4" type="ORF">PAECIP111802_01852</name>
</gene>